<dbReference type="AlphaFoldDB" id="A0A249K8M4"/>
<dbReference type="PRINTS" id="PR01791">
    <property type="entry name" value="REGUCALCIN"/>
</dbReference>
<dbReference type="GO" id="GO:0030234">
    <property type="term" value="F:enzyme regulator activity"/>
    <property type="evidence" value="ECO:0007669"/>
    <property type="project" value="InterPro"/>
</dbReference>
<feature type="binding site" evidence="15">
    <location>
        <position position="17"/>
    </location>
    <ligand>
        <name>a divalent metal cation</name>
        <dbReference type="ChEBI" id="CHEBI:60240"/>
    </ligand>
</feature>
<sequence>MAIAVEVFDSRCNQLGEGPTATGKNNNQVQWCDIYGKAVRSKDLLTGQSSEYLADEHIGFQIPRSVGGDILGTANGPVLRDADGVIRKLPTRADVDGDNYAGVIRWNDAKVSPDGDLFLGSMAYENQSDQGALYRLSKDGKKLTKLFGSVGISNGMDWSVDKSRMFYIDTLTLRVDQFDYLNGEISNRRPLVQVTEGMGYPDGMCSDANDNLWVAFWLGSCVRCFDGKTGKQLEEIKLPTQKITSCVFAGEKLDQLIITSAVGNPGEQVDLDAFPQAGMTFIATPGVVGKKTNLFGA</sequence>
<evidence type="ECO:0000256" key="4">
    <source>
        <dbReference type="ARBA" id="ARBA00001946"/>
    </source>
</evidence>
<comment type="cofactor">
    <cofactor evidence="2">
        <name>Ca(2+)</name>
        <dbReference type="ChEBI" id="CHEBI:29108"/>
    </cofactor>
</comment>
<keyword evidence="10 15" id="KW-0479">Metal-binding</keyword>
<feature type="active site" description="Proton donor/acceptor" evidence="14">
    <location>
        <position position="202"/>
    </location>
</feature>
<feature type="binding site" evidence="15">
    <location>
        <position position="202"/>
    </location>
    <ligand>
        <name>a divalent metal cation</name>
        <dbReference type="ChEBI" id="CHEBI:60240"/>
    </ligand>
</feature>
<keyword evidence="11" id="KW-0378">Hydrolase</keyword>
<dbReference type="Proteomes" id="UP000217171">
    <property type="component" value="Chromosome"/>
</dbReference>
<evidence type="ECO:0000256" key="11">
    <source>
        <dbReference type="ARBA" id="ARBA00022801"/>
    </source>
</evidence>
<feature type="binding site" evidence="15">
    <location>
        <position position="154"/>
    </location>
    <ligand>
        <name>a divalent metal cation</name>
        <dbReference type="ChEBI" id="CHEBI:60240"/>
    </ligand>
</feature>
<keyword evidence="18" id="KW-1185">Reference proteome</keyword>
<reference evidence="17 18" key="1">
    <citation type="submission" date="2016-07" db="EMBL/GenBank/DDBJ databases">
        <title>High microdiversification within the ubiquitous acI lineage of Actinobacteria.</title>
        <authorList>
            <person name="Neuenschwander S.M."/>
            <person name="Salcher M."/>
            <person name="Ghai R."/>
            <person name="Pernthaler J."/>
        </authorList>
    </citation>
    <scope>NUCLEOTIDE SEQUENCE [LARGE SCALE GENOMIC DNA]</scope>
    <source>
        <strain evidence="17">MMS-21-160</strain>
    </source>
</reference>
<dbReference type="SUPFAM" id="SSF63829">
    <property type="entry name" value="Calcium-dependent phosphotriesterase"/>
    <property type="match status" value="1"/>
</dbReference>
<dbReference type="Pfam" id="PF08450">
    <property type="entry name" value="SGL"/>
    <property type="match status" value="1"/>
</dbReference>
<evidence type="ECO:0000256" key="14">
    <source>
        <dbReference type="PIRSR" id="PIRSR605511-1"/>
    </source>
</evidence>
<evidence type="ECO:0000256" key="2">
    <source>
        <dbReference type="ARBA" id="ARBA00001913"/>
    </source>
</evidence>
<comment type="catalytic activity">
    <reaction evidence="1">
        <text>D-glucono-1,5-lactone + H2O = D-gluconate + H(+)</text>
        <dbReference type="Rhea" id="RHEA:10440"/>
        <dbReference type="ChEBI" id="CHEBI:15377"/>
        <dbReference type="ChEBI" id="CHEBI:15378"/>
        <dbReference type="ChEBI" id="CHEBI:16217"/>
        <dbReference type="ChEBI" id="CHEBI:18391"/>
        <dbReference type="EC" id="3.1.1.17"/>
    </reaction>
</comment>
<evidence type="ECO:0000256" key="5">
    <source>
        <dbReference type="ARBA" id="ARBA00004496"/>
    </source>
</evidence>
<feature type="binding site" evidence="15">
    <location>
        <position position="125"/>
    </location>
    <ligand>
        <name>substrate</name>
    </ligand>
</feature>
<evidence type="ECO:0000313" key="17">
    <source>
        <dbReference type="EMBL" id="ASY13066.1"/>
    </source>
</evidence>
<evidence type="ECO:0000256" key="15">
    <source>
        <dbReference type="PIRSR" id="PIRSR605511-2"/>
    </source>
</evidence>
<evidence type="ECO:0000256" key="12">
    <source>
        <dbReference type="ARBA" id="ARBA00022837"/>
    </source>
</evidence>
<comment type="cofactor">
    <cofactor evidence="15">
        <name>Zn(2+)</name>
        <dbReference type="ChEBI" id="CHEBI:29105"/>
    </cofactor>
    <text evidence="15">Binds 1 divalent metal cation per subunit.</text>
</comment>
<dbReference type="OrthoDB" id="2633250at2"/>
<dbReference type="GO" id="GO:0019853">
    <property type="term" value="P:L-ascorbic acid biosynthetic process"/>
    <property type="evidence" value="ECO:0007669"/>
    <property type="project" value="TreeGrafter"/>
</dbReference>
<dbReference type="InterPro" id="IPR008367">
    <property type="entry name" value="Regucalcin"/>
</dbReference>
<dbReference type="InterPro" id="IPR011042">
    <property type="entry name" value="6-blade_b-propeller_TolB-like"/>
</dbReference>
<comment type="cofactor">
    <cofactor evidence="4">
        <name>Mg(2+)</name>
        <dbReference type="ChEBI" id="CHEBI:18420"/>
    </cofactor>
</comment>
<dbReference type="InterPro" id="IPR013658">
    <property type="entry name" value="SGL"/>
</dbReference>
<name>A0A249K8M4_9ACTN</name>
<dbReference type="InterPro" id="IPR005511">
    <property type="entry name" value="SMP-30"/>
</dbReference>
<comment type="similarity">
    <text evidence="6">Belongs to the SMP-30/CGR1 family.</text>
</comment>
<evidence type="ECO:0000256" key="3">
    <source>
        <dbReference type="ARBA" id="ARBA00001936"/>
    </source>
</evidence>
<evidence type="ECO:0000256" key="6">
    <source>
        <dbReference type="ARBA" id="ARBA00008853"/>
    </source>
</evidence>
<dbReference type="GO" id="GO:0005509">
    <property type="term" value="F:calcium ion binding"/>
    <property type="evidence" value="ECO:0007669"/>
    <property type="project" value="InterPro"/>
</dbReference>
<keyword evidence="9" id="KW-0963">Cytoplasm</keyword>
<evidence type="ECO:0000256" key="13">
    <source>
        <dbReference type="ARBA" id="ARBA00032464"/>
    </source>
</evidence>
<dbReference type="KEGG" id="nhi:B1s21160_01675"/>
<dbReference type="EMBL" id="CP016771">
    <property type="protein sequence ID" value="ASY13066.1"/>
    <property type="molecule type" value="Genomic_DNA"/>
</dbReference>
<evidence type="ECO:0000256" key="1">
    <source>
        <dbReference type="ARBA" id="ARBA00001589"/>
    </source>
</evidence>
<dbReference type="PRINTS" id="PR01790">
    <property type="entry name" value="SMP30FAMILY"/>
</dbReference>
<feature type="binding site" evidence="15">
    <location>
        <position position="107"/>
    </location>
    <ligand>
        <name>substrate</name>
    </ligand>
</feature>
<evidence type="ECO:0000256" key="8">
    <source>
        <dbReference type="ARBA" id="ARBA00016808"/>
    </source>
</evidence>
<evidence type="ECO:0000313" key="18">
    <source>
        <dbReference type="Proteomes" id="UP000217171"/>
    </source>
</evidence>
<feature type="domain" description="SMP-30/Gluconolactonase/LRE-like region" evidence="16">
    <location>
        <begin position="15"/>
        <end position="261"/>
    </location>
</feature>
<evidence type="ECO:0000256" key="10">
    <source>
        <dbReference type="ARBA" id="ARBA00022723"/>
    </source>
</evidence>
<dbReference type="Gene3D" id="2.120.10.30">
    <property type="entry name" value="TolB, C-terminal domain"/>
    <property type="match status" value="1"/>
</dbReference>
<evidence type="ECO:0000256" key="7">
    <source>
        <dbReference type="ARBA" id="ARBA00013227"/>
    </source>
</evidence>
<accession>A0A249K8M4</accession>
<evidence type="ECO:0000259" key="16">
    <source>
        <dbReference type="Pfam" id="PF08450"/>
    </source>
</evidence>
<protein>
    <recommendedName>
        <fullName evidence="8">Regucalcin</fullName>
        <ecNumber evidence="7">3.1.1.17</ecNumber>
    </recommendedName>
    <alternativeName>
        <fullName evidence="13">Gluconolactonase</fullName>
    </alternativeName>
</protein>
<comment type="cofactor">
    <cofactor evidence="3">
        <name>Mn(2+)</name>
        <dbReference type="ChEBI" id="CHEBI:29035"/>
    </cofactor>
</comment>
<keyword evidence="15" id="KW-0862">Zinc</keyword>
<feature type="binding site" evidence="15">
    <location>
        <position position="105"/>
    </location>
    <ligand>
        <name>substrate</name>
    </ligand>
</feature>
<dbReference type="PANTHER" id="PTHR10907">
    <property type="entry name" value="REGUCALCIN"/>
    <property type="match status" value="1"/>
</dbReference>
<dbReference type="GO" id="GO:0004341">
    <property type="term" value="F:gluconolactonase activity"/>
    <property type="evidence" value="ECO:0007669"/>
    <property type="project" value="UniProtKB-EC"/>
</dbReference>
<gene>
    <name evidence="17" type="ORF">B1s21160_01675</name>
</gene>
<organism evidence="17 18">
    <name type="scientific">Candidatus Nanopelagicus hibericus</name>
    <dbReference type="NCBI Taxonomy" id="1884915"/>
    <lineage>
        <taxon>Bacteria</taxon>
        <taxon>Bacillati</taxon>
        <taxon>Actinomycetota</taxon>
        <taxon>Actinomycetes</taxon>
        <taxon>Candidatus Nanopelagicales</taxon>
        <taxon>Candidatus Nanopelagicaceae</taxon>
        <taxon>Candidatus Nanopelagicus</taxon>
    </lineage>
</organism>
<dbReference type="PANTHER" id="PTHR10907:SF47">
    <property type="entry name" value="REGUCALCIN"/>
    <property type="match status" value="1"/>
</dbReference>
<evidence type="ECO:0000256" key="9">
    <source>
        <dbReference type="ARBA" id="ARBA00022490"/>
    </source>
</evidence>
<proteinExistence type="inferred from homology"/>
<dbReference type="EC" id="3.1.1.17" evidence="7"/>
<comment type="subcellular location">
    <subcellularLocation>
        <location evidence="5">Cytoplasm</location>
    </subcellularLocation>
</comment>
<dbReference type="GO" id="GO:0005737">
    <property type="term" value="C:cytoplasm"/>
    <property type="evidence" value="ECO:0007669"/>
    <property type="project" value="UniProtKB-SubCell"/>
</dbReference>
<dbReference type="RefSeq" id="WP_095672148.1">
    <property type="nucleotide sequence ID" value="NZ_CP016771.1"/>
</dbReference>
<keyword evidence="12" id="KW-0106">Calcium</keyword>